<evidence type="ECO:0000256" key="1">
    <source>
        <dbReference type="ARBA" id="ARBA00001970"/>
    </source>
</evidence>
<evidence type="ECO:0000313" key="20">
    <source>
        <dbReference type="EMBL" id="ENN77640.1"/>
    </source>
</evidence>
<dbReference type="Pfam" id="PF08669">
    <property type="entry name" value="GCV_T_C"/>
    <property type="match status" value="1"/>
</dbReference>
<dbReference type="InterPro" id="IPR027266">
    <property type="entry name" value="TrmE/GcvT-like"/>
</dbReference>
<evidence type="ECO:0000256" key="15">
    <source>
        <dbReference type="ARBA" id="ARBA00022989"/>
    </source>
</evidence>
<dbReference type="FunFam" id="3.30.1360.120:FF:000014">
    <property type="entry name" value="Aminomethyltransferase"/>
    <property type="match status" value="1"/>
</dbReference>
<dbReference type="InterPro" id="IPR028896">
    <property type="entry name" value="GcvT/YgfZ/DmdA"/>
</dbReference>
<dbReference type="Gene3D" id="3.30.70.1400">
    <property type="entry name" value="Aminomethyltransferase beta-barrel domains"/>
    <property type="match status" value="1"/>
</dbReference>
<evidence type="ECO:0000256" key="19">
    <source>
        <dbReference type="ARBA" id="ARBA00047665"/>
    </source>
</evidence>
<keyword evidence="10" id="KW-0349">Heme</keyword>
<dbReference type="EC" id="2.1.2.10" evidence="6"/>
<evidence type="ECO:0000256" key="8">
    <source>
        <dbReference type="ARBA" id="ARBA00022448"/>
    </source>
</evidence>
<keyword evidence="17" id="KW-0472">Membrane</keyword>
<evidence type="ECO:0000256" key="2">
    <source>
        <dbReference type="ARBA" id="ARBA00003631"/>
    </source>
</evidence>
<gene>
    <name evidence="20" type="ORF">YQE_05934</name>
</gene>
<dbReference type="PANTHER" id="PTHR43757:SF16">
    <property type="entry name" value="AMINOMETHYLTRANSFERASE, MITOCHONDRIAL"/>
    <property type="match status" value="1"/>
</dbReference>
<dbReference type="Gene3D" id="2.40.30.110">
    <property type="entry name" value="Aminomethyltransferase beta-barrel domains"/>
    <property type="match status" value="1"/>
</dbReference>
<dbReference type="Gene3D" id="3.30.1360.120">
    <property type="entry name" value="Probable tRNA modification gtpase trme, domain 1"/>
    <property type="match status" value="1"/>
</dbReference>
<keyword evidence="12" id="KW-0812">Transmembrane</keyword>
<evidence type="ECO:0000256" key="18">
    <source>
        <dbReference type="ARBA" id="ARBA00031395"/>
    </source>
</evidence>
<dbReference type="EMBL" id="KB740941">
    <property type="protein sequence ID" value="ENN77640.1"/>
    <property type="molecule type" value="Genomic_DNA"/>
</dbReference>
<proteinExistence type="inferred from homology"/>
<comment type="subcellular location">
    <subcellularLocation>
        <location evidence="3">Membrane</location>
        <topology evidence="3">Multi-pass membrane protein</topology>
    </subcellularLocation>
</comment>
<dbReference type="InterPro" id="IPR029043">
    <property type="entry name" value="GcvT/YgfZ_C"/>
</dbReference>
<evidence type="ECO:0000256" key="13">
    <source>
        <dbReference type="ARBA" id="ARBA00022723"/>
    </source>
</evidence>
<evidence type="ECO:0000256" key="16">
    <source>
        <dbReference type="ARBA" id="ARBA00023004"/>
    </source>
</evidence>
<dbReference type="SUPFAM" id="SSF103025">
    <property type="entry name" value="Folate-binding domain"/>
    <property type="match status" value="1"/>
</dbReference>
<evidence type="ECO:0000256" key="7">
    <source>
        <dbReference type="ARBA" id="ARBA00015825"/>
    </source>
</evidence>
<dbReference type="PANTHER" id="PTHR43757">
    <property type="entry name" value="AMINOMETHYLTRANSFERASE"/>
    <property type="match status" value="1"/>
</dbReference>
<name>N6U7K5_DENPD</name>
<accession>N6U7K5</accession>
<comment type="cofactor">
    <cofactor evidence="1">
        <name>heme b</name>
        <dbReference type="ChEBI" id="CHEBI:60344"/>
    </cofactor>
</comment>
<reference evidence="20" key="1">
    <citation type="journal article" date="2013" name="Genome Biol.">
        <title>Draft genome of the mountain pine beetle, Dendroctonus ponderosae Hopkins, a major forest pest.</title>
        <authorList>
            <person name="Keeling C.I."/>
            <person name="Yuen M.M."/>
            <person name="Liao N.Y."/>
            <person name="Docking T.R."/>
            <person name="Chan S.K."/>
            <person name="Taylor G.A."/>
            <person name="Palmquist D.L."/>
            <person name="Jackman S.D."/>
            <person name="Nguyen A."/>
            <person name="Li M."/>
            <person name="Henderson H."/>
            <person name="Janes J.K."/>
            <person name="Zhao Y."/>
            <person name="Pandoh P."/>
            <person name="Moore R."/>
            <person name="Sperling F.A."/>
            <person name="Huber D.P."/>
            <person name="Birol I."/>
            <person name="Jones S.J."/>
            <person name="Bohlmann J."/>
        </authorList>
    </citation>
    <scope>NUCLEOTIDE SEQUENCE</scope>
</reference>
<dbReference type="Pfam" id="PF01571">
    <property type="entry name" value="GCV_T"/>
    <property type="match status" value="1"/>
</dbReference>
<dbReference type="Gene3D" id="1.20.120.1770">
    <property type="match status" value="1"/>
</dbReference>
<evidence type="ECO:0000256" key="4">
    <source>
        <dbReference type="ARBA" id="ARBA00008609"/>
    </source>
</evidence>
<evidence type="ECO:0000256" key="14">
    <source>
        <dbReference type="ARBA" id="ARBA00022982"/>
    </source>
</evidence>
<keyword evidence="13" id="KW-0479">Metal-binding</keyword>
<dbReference type="GO" id="GO:0008483">
    <property type="term" value="F:transaminase activity"/>
    <property type="evidence" value="ECO:0007669"/>
    <property type="project" value="UniProtKB-KW"/>
</dbReference>
<dbReference type="SUPFAM" id="SSF101790">
    <property type="entry name" value="Aminomethyltransferase beta-barrel domain"/>
    <property type="match status" value="1"/>
</dbReference>
<comment type="function">
    <text evidence="2">The glycine cleavage system catalyzes the degradation of glycine.</text>
</comment>
<dbReference type="GO" id="GO:0016020">
    <property type="term" value="C:membrane"/>
    <property type="evidence" value="ECO:0007669"/>
    <property type="project" value="UniProtKB-SubCell"/>
</dbReference>
<organism evidence="20">
    <name type="scientific">Dendroctonus ponderosae</name>
    <name type="common">Mountain pine beetle</name>
    <dbReference type="NCBI Taxonomy" id="77166"/>
    <lineage>
        <taxon>Eukaryota</taxon>
        <taxon>Metazoa</taxon>
        <taxon>Ecdysozoa</taxon>
        <taxon>Arthropoda</taxon>
        <taxon>Hexapoda</taxon>
        <taxon>Insecta</taxon>
        <taxon>Pterygota</taxon>
        <taxon>Neoptera</taxon>
        <taxon>Endopterygota</taxon>
        <taxon>Coleoptera</taxon>
        <taxon>Polyphaga</taxon>
        <taxon>Cucujiformia</taxon>
        <taxon>Curculionidae</taxon>
        <taxon>Scolytinae</taxon>
        <taxon>Dendroctonus</taxon>
    </lineage>
</organism>
<keyword evidence="11" id="KW-0808">Transferase</keyword>
<keyword evidence="8" id="KW-0813">Transport</keyword>
<comment type="subunit">
    <text evidence="5">The glycine cleavage system is composed of four proteins: P, T, L and H.</text>
</comment>
<dbReference type="InterPro" id="IPR006222">
    <property type="entry name" value="GCVT_N"/>
</dbReference>
<protein>
    <recommendedName>
        <fullName evidence="7">Aminomethyltransferase, mitochondrial</fullName>
        <ecNumber evidence="6">2.1.2.10</ecNumber>
    </recommendedName>
    <alternativeName>
        <fullName evidence="18">Glycine cleavage system T protein</fullName>
    </alternativeName>
</protein>
<evidence type="ECO:0000256" key="12">
    <source>
        <dbReference type="ARBA" id="ARBA00022692"/>
    </source>
</evidence>
<evidence type="ECO:0000256" key="5">
    <source>
        <dbReference type="ARBA" id="ARBA00011690"/>
    </source>
</evidence>
<dbReference type="Pfam" id="PF03188">
    <property type="entry name" value="Cytochrom_B561"/>
    <property type="match status" value="1"/>
</dbReference>
<dbReference type="GO" id="GO:0004047">
    <property type="term" value="F:aminomethyltransferase activity"/>
    <property type="evidence" value="ECO:0007669"/>
    <property type="project" value="UniProtKB-EC"/>
</dbReference>
<dbReference type="FunFam" id="1.20.120.1770:FF:000001">
    <property type="entry name" value="Cytochrome b reductase 1"/>
    <property type="match status" value="1"/>
</dbReference>
<dbReference type="InterPro" id="IPR013977">
    <property type="entry name" value="GcvT_C"/>
</dbReference>
<keyword evidence="15" id="KW-1133">Transmembrane helix</keyword>
<dbReference type="FunFam" id="3.30.70.1400:FF:000001">
    <property type="entry name" value="Aminomethyltransferase"/>
    <property type="match status" value="1"/>
</dbReference>
<evidence type="ECO:0000256" key="3">
    <source>
        <dbReference type="ARBA" id="ARBA00004141"/>
    </source>
</evidence>
<dbReference type="GO" id="GO:0005739">
    <property type="term" value="C:mitochondrion"/>
    <property type="evidence" value="ECO:0007669"/>
    <property type="project" value="TreeGrafter"/>
</dbReference>
<dbReference type="SMART" id="SM00665">
    <property type="entry name" value="B561"/>
    <property type="match status" value="1"/>
</dbReference>
<comment type="catalytic activity">
    <reaction evidence="19">
        <text>N(6)-[(R)-S(8)-aminomethyldihydrolipoyl]-L-lysyl-[protein] + (6S)-5,6,7,8-tetrahydrofolate = N(6)-[(R)-dihydrolipoyl]-L-lysyl-[protein] + (6R)-5,10-methylene-5,6,7,8-tetrahydrofolate + NH4(+)</text>
        <dbReference type="Rhea" id="RHEA:16945"/>
        <dbReference type="Rhea" id="RHEA-COMP:10475"/>
        <dbReference type="Rhea" id="RHEA-COMP:10492"/>
        <dbReference type="ChEBI" id="CHEBI:15636"/>
        <dbReference type="ChEBI" id="CHEBI:28938"/>
        <dbReference type="ChEBI" id="CHEBI:57453"/>
        <dbReference type="ChEBI" id="CHEBI:83100"/>
        <dbReference type="ChEBI" id="CHEBI:83143"/>
        <dbReference type="EC" id="2.1.2.10"/>
    </reaction>
</comment>
<evidence type="ECO:0000256" key="11">
    <source>
        <dbReference type="ARBA" id="ARBA00022679"/>
    </source>
</evidence>
<dbReference type="OrthoDB" id="10263536at2759"/>
<sequence length="629" mass="69532">MSSESLLSEHEREDNSTAGILNRAMEARAEHQKTKMYNTIYSFTTSMGIGLIMLVLFWLLHYRGGFAWHSDLKREFNWHPLLMILSMVFLYSQAILIYRTGRNIPKLKLKIIHGSIHLMAFILSVIGLKAVFDTHNLATPPIANLYSMHSWIGLITVIIFAMQVSFIFRVKFLSGFLSFLYPGLSPSLRKALMPVHVVIGLSAFVMGLISSITGLTEKAFFTLDAKYSAFVPEAFVFNFIALITTFYGLLVLYLYSDQSIVNSHLFTRKSASIFDVSHMLQTEIRGPNCVEFFESLCTADIRGLADNSASLTVFTNDNGGILDDLIVTKVNEEFLFVVSNAAMKQQDQQIMINGLVRLHNTLYRDKALNFSLDLQEKFRKRQGSKGQELSIQFLEPHDRALIALQGPKAAASLQNLTEVNLKSLYFMSTAVGSISNVQECRISRCGYTGEDGFELSIPANNAEKVVQTLLENADVKLAGLGARDSLRLEAGLCLYGSDIDAKTTPIEGALTWLVAKRRRLDANFPGASTILRQIQAGSKVKRVGLAASSGPPARHGAQILSTDGGVLGEITSGCPSPSLGFNIAMGYVSSEFSKVGTKLGLKIRDKVYEGIVTKMPFVKASYYTKPKIN</sequence>
<dbReference type="AlphaFoldDB" id="N6U7K5"/>
<dbReference type="InterPro" id="IPR006593">
    <property type="entry name" value="Cyt_b561/ferric_Rdtase_TM"/>
</dbReference>
<evidence type="ECO:0000256" key="10">
    <source>
        <dbReference type="ARBA" id="ARBA00022617"/>
    </source>
</evidence>
<keyword evidence="14" id="KW-0249">Electron transport</keyword>
<dbReference type="GO" id="GO:0006546">
    <property type="term" value="P:glycine catabolic process"/>
    <property type="evidence" value="ECO:0007669"/>
    <property type="project" value="UniProtKB-ARBA"/>
</dbReference>
<dbReference type="GO" id="GO:0046872">
    <property type="term" value="F:metal ion binding"/>
    <property type="evidence" value="ECO:0007669"/>
    <property type="project" value="UniProtKB-KW"/>
</dbReference>
<dbReference type="Gene3D" id="4.10.1250.10">
    <property type="entry name" value="Aminomethyltransferase fragment"/>
    <property type="match status" value="1"/>
</dbReference>
<evidence type="ECO:0000256" key="17">
    <source>
        <dbReference type="ARBA" id="ARBA00023136"/>
    </source>
</evidence>
<keyword evidence="16" id="KW-0408">Iron</keyword>
<comment type="similarity">
    <text evidence="4">Belongs to the GcvT family.</text>
</comment>
<dbReference type="FunFam" id="2.40.30.110:FF:000002">
    <property type="entry name" value="Aminomethyltransferase"/>
    <property type="match status" value="1"/>
</dbReference>
<evidence type="ECO:0000256" key="6">
    <source>
        <dbReference type="ARBA" id="ARBA00012616"/>
    </source>
</evidence>
<dbReference type="HOGENOM" id="CLU_434956_0_0_1"/>
<feature type="non-terminal residue" evidence="20">
    <location>
        <position position="1"/>
    </location>
</feature>
<dbReference type="PROSITE" id="PS50939">
    <property type="entry name" value="CYTOCHROME_B561"/>
    <property type="match status" value="1"/>
</dbReference>
<keyword evidence="9" id="KW-0032">Aminotransferase</keyword>
<evidence type="ECO:0000256" key="9">
    <source>
        <dbReference type="ARBA" id="ARBA00022576"/>
    </source>
</evidence>